<keyword evidence="3" id="KW-1185">Reference proteome</keyword>
<accession>A0A9K3GPY8</accession>
<reference evidence="2 3" key="1">
    <citation type="journal article" date="2018" name="PLoS ONE">
        <title>The draft genome of Kipferlia bialata reveals reductive genome evolution in fornicate parasites.</title>
        <authorList>
            <person name="Tanifuji G."/>
            <person name="Takabayashi S."/>
            <person name="Kume K."/>
            <person name="Takagi M."/>
            <person name="Nakayama T."/>
            <person name="Kamikawa R."/>
            <person name="Inagaki Y."/>
            <person name="Hashimoto T."/>
        </authorList>
    </citation>
    <scope>NUCLEOTIDE SEQUENCE [LARGE SCALE GENOMIC DNA]</scope>
    <source>
        <strain evidence="2">NY0173</strain>
    </source>
</reference>
<sequence>MGDSEQHARNATDLARSTTVASHKLVKRLREELETRGQVAEAAQAEARSLSEQVDSLSLSVDSAQQRVAQLEGEAATLRDAVETARQETQRGQTALDQEREAANEEVSALSERVKSVEGLLSYTKDQFAKQTKSCQAWRREAERLQQDIDGLGGDPRARIATLEEDCEAL</sequence>
<evidence type="ECO:0000313" key="3">
    <source>
        <dbReference type="Proteomes" id="UP000265618"/>
    </source>
</evidence>
<protein>
    <recommendedName>
        <fullName evidence="4">Tropomyosin</fullName>
    </recommendedName>
</protein>
<name>A0A9K3GPY8_9EUKA</name>
<dbReference type="AlphaFoldDB" id="A0A9K3GPY8"/>
<dbReference type="Gene3D" id="1.10.287.1490">
    <property type="match status" value="1"/>
</dbReference>
<evidence type="ECO:0000313" key="2">
    <source>
        <dbReference type="EMBL" id="GIQ90898.1"/>
    </source>
</evidence>
<feature type="region of interest" description="Disordered" evidence="1">
    <location>
        <begin position="86"/>
        <end position="105"/>
    </location>
</feature>
<comment type="caution">
    <text evidence="2">The sequence shown here is derived from an EMBL/GenBank/DDBJ whole genome shotgun (WGS) entry which is preliminary data.</text>
</comment>
<evidence type="ECO:0000256" key="1">
    <source>
        <dbReference type="SAM" id="MobiDB-lite"/>
    </source>
</evidence>
<feature type="non-terminal residue" evidence="2">
    <location>
        <position position="1"/>
    </location>
</feature>
<dbReference type="Proteomes" id="UP000265618">
    <property type="component" value="Unassembled WGS sequence"/>
</dbReference>
<feature type="region of interest" description="Disordered" evidence="1">
    <location>
        <begin position="1"/>
        <end position="21"/>
    </location>
</feature>
<feature type="compositionally biased region" description="Basic and acidic residues" evidence="1">
    <location>
        <begin position="1"/>
        <end position="10"/>
    </location>
</feature>
<evidence type="ECO:0008006" key="4">
    <source>
        <dbReference type="Google" id="ProtNLM"/>
    </source>
</evidence>
<organism evidence="2 3">
    <name type="scientific">Kipferlia bialata</name>
    <dbReference type="NCBI Taxonomy" id="797122"/>
    <lineage>
        <taxon>Eukaryota</taxon>
        <taxon>Metamonada</taxon>
        <taxon>Carpediemonas-like organisms</taxon>
        <taxon>Kipferlia</taxon>
    </lineage>
</organism>
<dbReference type="EMBL" id="BDIP01006839">
    <property type="protein sequence ID" value="GIQ90898.1"/>
    <property type="molecule type" value="Genomic_DNA"/>
</dbReference>
<gene>
    <name evidence="2" type="ORF">KIPB_013887</name>
</gene>
<proteinExistence type="predicted"/>